<dbReference type="EnsemblFungi" id="MAPG_02139T0">
    <property type="protein sequence ID" value="MAPG_02139T0"/>
    <property type="gene ID" value="MAPG_02139"/>
</dbReference>
<keyword evidence="4" id="KW-1185">Reference proteome</keyword>
<organism evidence="3 4">
    <name type="scientific">Magnaporthiopsis poae (strain ATCC 64411 / 73-15)</name>
    <name type="common">Kentucky bluegrass fungus</name>
    <name type="synonym">Magnaporthe poae</name>
    <dbReference type="NCBI Taxonomy" id="644358"/>
    <lineage>
        <taxon>Eukaryota</taxon>
        <taxon>Fungi</taxon>
        <taxon>Dikarya</taxon>
        <taxon>Ascomycota</taxon>
        <taxon>Pezizomycotina</taxon>
        <taxon>Sordariomycetes</taxon>
        <taxon>Sordariomycetidae</taxon>
        <taxon>Magnaporthales</taxon>
        <taxon>Magnaporthaceae</taxon>
        <taxon>Magnaporthiopsis</taxon>
    </lineage>
</organism>
<evidence type="ECO:0000313" key="3">
    <source>
        <dbReference type="EnsemblFungi" id="MAPG_02139T0"/>
    </source>
</evidence>
<protein>
    <submittedName>
        <fullName evidence="2 3">Uncharacterized protein</fullName>
    </submittedName>
</protein>
<feature type="compositionally biased region" description="Low complexity" evidence="1">
    <location>
        <begin position="452"/>
        <end position="473"/>
    </location>
</feature>
<dbReference type="eggNOG" id="ENOG502R762">
    <property type="taxonomic scope" value="Eukaryota"/>
</dbReference>
<gene>
    <name evidence="2" type="ORF">MAPG_02139</name>
</gene>
<feature type="region of interest" description="Disordered" evidence="1">
    <location>
        <begin position="1"/>
        <end position="249"/>
    </location>
</feature>
<proteinExistence type="predicted"/>
<reference evidence="2" key="2">
    <citation type="submission" date="2010-05" db="EMBL/GenBank/DDBJ databases">
        <title>The Genome Sequence of Magnaporthe poae strain ATCC 64411.</title>
        <authorList>
            <consortium name="The Broad Institute Genome Sequencing Platform"/>
            <consortium name="Broad Institute Genome Sequencing Center for Infectious Disease"/>
            <person name="Ma L.-J."/>
            <person name="Dead R."/>
            <person name="Young S."/>
            <person name="Zeng Q."/>
            <person name="Koehrsen M."/>
            <person name="Alvarado L."/>
            <person name="Berlin A."/>
            <person name="Chapman S.B."/>
            <person name="Chen Z."/>
            <person name="Freedman E."/>
            <person name="Gellesch M."/>
            <person name="Goldberg J."/>
            <person name="Griggs A."/>
            <person name="Gujja S."/>
            <person name="Heilman E.R."/>
            <person name="Heiman D."/>
            <person name="Hepburn T."/>
            <person name="Howarth C."/>
            <person name="Jen D."/>
            <person name="Larson L."/>
            <person name="Mehta T."/>
            <person name="Neiman D."/>
            <person name="Pearson M."/>
            <person name="Roberts A."/>
            <person name="Saif S."/>
            <person name="Shea T."/>
            <person name="Shenoy N."/>
            <person name="Sisk P."/>
            <person name="Stolte C."/>
            <person name="Sykes S."/>
            <person name="Walk T."/>
            <person name="White J."/>
            <person name="Yandava C."/>
            <person name="Haas B."/>
            <person name="Nusbaum C."/>
            <person name="Birren B."/>
        </authorList>
    </citation>
    <scope>NUCLEOTIDE SEQUENCE</scope>
    <source>
        <strain evidence="2">ATCC 64411</strain>
    </source>
</reference>
<reference evidence="3" key="4">
    <citation type="journal article" date="2015" name="G3 (Bethesda)">
        <title>Genome sequences of three phytopathogenic species of the Magnaporthaceae family of fungi.</title>
        <authorList>
            <person name="Okagaki L.H."/>
            <person name="Nunes C.C."/>
            <person name="Sailsbery J."/>
            <person name="Clay B."/>
            <person name="Brown D."/>
            <person name="John T."/>
            <person name="Oh Y."/>
            <person name="Young N."/>
            <person name="Fitzgerald M."/>
            <person name="Haas B.J."/>
            <person name="Zeng Q."/>
            <person name="Young S."/>
            <person name="Adiconis X."/>
            <person name="Fan L."/>
            <person name="Levin J.Z."/>
            <person name="Mitchell T.K."/>
            <person name="Okubara P.A."/>
            <person name="Farman M.L."/>
            <person name="Kohn L.M."/>
            <person name="Birren B."/>
            <person name="Ma L.-J."/>
            <person name="Dean R.A."/>
        </authorList>
    </citation>
    <scope>NUCLEOTIDE SEQUENCE</scope>
    <source>
        <strain evidence="3">ATCC 64411 / 73-15</strain>
    </source>
</reference>
<evidence type="ECO:0000256" key="1">
    <source>
        <dbReference type="SAM" id="MobiDB-lite"/>
    </source>
</evidence>
<sequence>MEDAHTSGARCRTPLPCNFSPIHLPENAIFEDDEDDDDDEDLSPLEPPPSLVAQAPSWCTRREGARGERQVLRASNPLETGARFRPASRRHAAPSDPGPATSKVATDPGPISSAESTGPRVRVVGFGPFPKPSGHPRSVSPAFHRGTSPAARQDPARQRQRFSPQLSTTKEKPGVFSALGRSLDEPLGLRPSPVTARSDTVDEPENGSAKWPRIMSADNTESQGSNTSSTITLPADLARPPIPDTYKRPKVATLDTPVFGCRPFYLSSTLESRRATTIARREVERQLPPLPRAGEPRQRAGRFHRGSAEIASDDGVGMTRGAGGGGGGVARGQMLEAWRRGAAAAAHKPFFIDDVLRGGDDNQPKKRRAAAANGSAVMQAETNTDTNTTGTGTGSQKYDDGKLPSPVGEGRETPHRSVTGGEGATSAPRALNDHPSSPPGKVPEGSEESLKRLGSSSSLLSFLLNQESGRAGR</sequence>
<reference evidence="2" key="3">
    <citation type="submission" date="2011-03" db="EMBL/GenBank/DDBJ databases">
        <title>Annotation of Magnaporthe poae ATCC 64411.</title>
        <authorList>
            <person name="Ma L.-J."/>
            <person name="Dead R."/>
            <person name="Young S.K."/>
            <person name="Zeng Q."/>
            <person name="Gargeya S."/>
            <person name="Fitzgerald M."/>
            <person name="Haas B."/>
            <person name="Abouelleil A."/>
            <person name="Alvarado L."/>
            <person name="Arachchi H.M."/>
            <person name="Berlin A."/>
            <person name="Brown A."/>
            <person name="Chapman S.B."/>
            <person name="Chen Z."/>
            <person name="Dunbar C."/>
            <person name="Freedman E."/>
            <person name="Gearin G."/>
            <person name="Gellesch M."/>
            <person name="Goldberg J."/>
            <person name="Griggs A."/>
            <person name="Gujja S."/>
            <person name="Heiman D."/>
            <person name="Howarth C."/>
            <person name="Larson L."/>
            <person name="Lui A."/>
            <person name="MacDonald P.J.P."/>
            <person name="Mehta T."/>
            <person name="Montmayeur A."/>
            <person name="Murphy C."/>
            <person name="Neiman D."/>
            <person name="Pearson M."/>
            <person name="Priest M."/>
            <person name="Roberts A."/>
            <person name="Saif S."/>
            <person name="Shea T."/>
            <person name="Shenoy N."/>
            <person name="Sisk P."/>
            <person name="Stolte C."/>
            <person name="Sykes S."/>
            <person name="Yandava C."/>
            <person name="Wortman J."/>
            <person name="Nusbaum C."/>
            <person name="Birren B."/>
        </authorList>
    </citation>
    <scope>NUCLEOTIDE SEQUENCE</scope>
    <source>
        <strain evidence="2">ATCC 64411</strain>
    </source>
</reference>
<reference evidence="3" key="5">
    <citation type="submission" date="2015-06" db="UniProtKB">
        <authorList>
            <consortium name="EnsemblFungi"/>
        </authorList>
    </citation>
    <scope>IDENTIFICATION</scope>
    <source>
        <strain evidence="3">ATCC 64411</strain>
    </source>
</reference>
<dbReference type="STRING" id="644358.A0A0C4DQJ5"/>
<dbReference type="EMBL" id="ADBL01000540">
    <property type="status" value="NOT_ANNOTATED_CDS"/>
    <property type="molecule type" value="Genomic_DNA"/>
</dbReference>
<dbReference type="Proteomes" id="UP000011715">
    <property type="component" value="Unassembled WGS sequence"/>
</dbReference>
<feature type="compositionally biased region" description="Basic and acidic residues" evidence="1">
    <location>
        <begin position="60"/>
        <end position="71"/>
    </location>
</feature>
<feature type="region of interest" description="Disordered" evidence="1">
    <location>
        <begin position="357"/>
        <end position="473"/>
    </location>
</feature>
<dbReference type="VEuPathDB" id="FungiDB:MAPG_02139"/>
<reference evidence="4" key="1">
    <citation type="submission" date="2010-05" db="EMBL/GenBank/DDBJ databases">
        <title>The genome sequence of Magnaporthe poae strain ATCC 64411.</title>
        <authorList>
            <person name="Ma L.-J."/>
            <person name="Dead R."/>
            <person name="Young S."/>
            <person name="Zeng Q."/>
            <person name="Koehrsen M."/>
            <person name="Alvarado L."/>
            <person name="Berlin A."/>
            <person name="Chapman S.B."/>
            <person name="Chen Z."/>
            <person name="Freedman E."/>
            <person name="Gellesch M."/>
            <person name="Goldberg J."/>
            <person name="Griggs A."/>
            <person name="Gujja S."/>
            <person name="Heilman E.R."/>
            <person name="Heiman D."/>
            <person name="Hepburn T."/>
            <person name="Howarth C."/>
            <person name="Jen D."/>
            <person name="Larson L."/>
            <person name="Mehta T."/>
            <person name="Neiman D."/>
            <person name="Pearson M."/>
            <person name="Roberts A."/>
            <person name="Saif S."/>
            <person name="Shea T."/>
            <person name="Shenoy N."/>
            <person name="Sisk P."/>
            <person name="Stolte C."/>
            <person name="Sykes S."/>
            <person name="Walk T."/>
            <person name="White J."/>
            <person name="Yandava C."/>
            <person name="Haas B."/>
            <person name="Nusbaum C."/>
            <person name="Birren B."/>
        </authorList>
    </citation>
    <scope>NUCLEOTIDE SEQUENCE [LARGE SCALE GENOMIC DNA]</scope>
    <source>
        <strain evidence="4">ATCC 64411 / 73-15</strain>
    </source>
</reference>
<accession>A0A0C4DQJ5</accession>
<name>A0A0C4DQJ5_MAGP6</name>
<feature type="compositionally biased region" description="Polar residues" evidence="1">
    <location>
        <begin position="217"/>
        <end position="232"/>
    </location>
</feature>
<evidence type="ECO:0000313" key="4">
    <source>
        <dbReference type="Proteomes" id="UP000011715"/>
    </source>
</evidence>
<evidence type="ECO:0000313" key="2">
    <source>
        <dbReference type="EMBL" id="KLU83072.1"/>
    </source>
</evidence>
<feature type="compositionally biased region" description="Acidic residues" evidence="1">
    <location>
        <begin position="29"/>
        <end position="43"/>
    </location>
</feature>
<dbReference type="EMBL" id="GL876967">
    <property type="protein sequence ID" value="KLU83072.1"/>
    <property type="molecule type" value="Genomic_DNA"/>
</dbReference>
<dbReference type="AlphaFoldDB" id="A0A0C4DQJ5"/>